<dbReference type="PANTHER" id="PTHR35828">
    <property type="entry name" value="OS08G0203800 PROTEIN-RELATED"/>
    <property type="match status" value="1"/>
</dbReference>
<reference evidence="1" key="1">
    <citation type="submission" date="2015-06" db="UniProtKB">
        <authorList>
            <consortium name="EnsemblPlants"/>
        </authorList>
    </citation>
    <scope>IDENTIFICATION</scope>
</reference>
<dbReference type="EnsemblPlants" id="EMT06189">
    <property type="protein sequence ID" value="EMT06189"/>
    <property type="gene ID" value="F775_17401"/>
</dbReference>
<accession>M8AXQ7</accession>
<organism evidence="1">
    <name type="scientific">Aegilops tauschii</name>
    <name type="common">Tausch's goatgrass</name>
    <name type="synonym">Aegilops squarrosa</name>
    <dbReference type="NCBI Taxonomy" id="37682"/>
    <lineage>
        <taxon>Eukaryota</taxon>
        <taxon>Viridiplantae</taxon>
        <taxon>Streptophyta</taxon>
        <taxon>Embryophyta</taxon>
        <taxon>Tracheophyta</taxon>
        <taxon>Spermatophyta</taxon>
        <taxon>Magnoliopsida</taxon>
        <taxon>Liliopsida</taxon>
        <taxon>Poales</taxon>
        <taxon>Poaceae</taxon>
        <taxon>BOP clade</taxon>
        <taxon>Pooideae</taxon>
        <taxon>Triticodae</taxon>
        <taxon>Triticeae</taxon>
        <taxon>Triticinae</taxon>
        <taxon>Aegilops</taxon>
    </lineage>
</organism>
<proteinExistence type="predicted"/>
<dbReference type="SMART" id="SM00256">
    <property type="entry name" value="FBOX"/>
    <property type="match status" value="1"/>
</dbReference>
<dbReference type="PANTHER" id="PTHR35828:SF46">
    <property type="entry name" value="F-BOX DOMAIN-CONTAINING PROTEIN"/>
    <property type="match status" value="1"/>
</dbReference>
<protein>
    <submittedName>
        <fullName evidence="1">Uncharacterized protein</fullName>
    </submittedName>
</protein>
<dbReference type="InterPro" id="IPR001810">
    <property type="entry name" value="F-box_dom"/>
</dbReference>
<dbReference type="SUPFAM" id="SSF81383">
    <property type="entry name" value="F-box domain"/>
    <property type="match status" value="1"/>
</dbReference>
<dbReference type="InterPro" id="IPR036047">
    <property type="entry name" value="F-box-like_dom_sf"/>
</dbReference>
<name>M8AXQ7_AEGTA</name>
<dbReference type="Gene3D" id="1.20.1280.50">
    <property type="match status" value="1"/>
</dbReference>
<dbReference type="ExpressionAtlas" id="M8AXQ7">
    <property type="expression patterns" value="baseline"/>
</dbReference>
<dbReference type="AlphaFoldDB" id="M8AXQ7"/>
<sequence length="403" mass="45015">MEHTAASTLLLPDDALREILLRVSTDVAALFRCGITCKRWRRLIADRSFLRRCWPENAAGSSFLLGFFQKELHKDEPPYFSPILPGSVFGSHRRSLTTFVSGVPAGVLNKAIPIAARHGLLLMRHMATGELVVCDTLAGDCVVLPPLKCGPPNYGFTILTREDCCPLGEYQGPTAPTAFFKVLTIAGVADGCSLYTFMSSETGWSSPKQCFDRVWARGKRHVRILLGTNKVVVCRGVAHWLGTHSADQEGLPNYFTLGVNAQTGHVSIADLPIPANQLAKPNSSGPMLIVDGNRRLSLLQLRREDLRLSMWTRVDDRTWLRTVVIELKPPKWDWHHRGCVSMWSGKKRNTLLITDMYRRVHKTDTETGVMEDVTTKMFEDDIGPMAMPMEIDWPTLLSSRLSS</sequence>
<dbReference type="Pfam" id="PF00646">
    <property type="entry name" value="F-box"/>
    <property type="match status" value="1"/>
</dbReference>
<evidence type="ECO:0000313" key="1">
    <source>
        <dbReference type="EnsemblPlants" id="EMT06189"/>
    </source>
</evidence>